<accession>A0AAD4ESC9</accession>
<dbReference type="GO" id="GO:0008239">
    <property type="term" value="F:dipeptidyl-peptidase activity"/>
    <property type="evidence" value="ECO:0007669"/>
    <property type="project" value="TreeGrafter"/>
</dbReference>
<protein>
    <submittedName>
        <fullName evidence="6">Uncharacterized protein</fullName>
    </submittedName>
</protein>
<proteinExistence type="inferred from homology"/>
<dbReference type="InterPro" id="IPR008758">
    <property type="entry name" value="Peptidase_S28"/>
</dbReference>
<comment type="caution">
    <text evidence="6">The sequence shown here is derived from an EMBL/GenBank/DDBJ whole genome shotgun (WGS) entry which is preliminary data.</text>
</comment>
<dbReference type="GO" id="GO:0070008">
    <property type="term" value="F:serine-type exopeptidase activity"/>
    <property type="evidence" value="ECO:0007669"/>
    <property type="project" value="InterPro"/>
</dbReference>
<reference evidence="6" key="1">
    <citation type="submission" date="2023-02" db="EMBL/GenBank/DDBJ databases">
        <authorList>
            <person name="Palmer J.M."/>
        </authorList>
    </citation>
    <scope>NUCLEOTIDE SEQUENCE</scope>
    <source>
        <strain evidence="6">FW57</strain>
    </source>
</reference>
<sequence>MPTRLGTFKQRYWYGTEFWKGPGSPIYLVTPGEQSGTGFNRTWLSSARLSGLMANQTGGAVVILEHRYWGESSPYQELTVQNLRALTLDNSLKDLTYFAKTFVPPFDDSGASSADKAPWVFAGGSYAGALAGWLAALEPGTFWAYYSSSGVVEAVGDFWQYFQPVQEATPKNCSVDVGAVVNYVDLVLTFGSKEHKKELKDKFMLGDLEDADFAAALEWGPWQWQSTQFYSVKNNGYNPYYRFCDYVENVWPNSTNKVPGAWGVGLTKALDGYAKYMKEEIIPGFCEQSGYPEWQGKYNVGCFQNLNASNVAYKDLTPGNYVNRQWMWMLCNEPFEWWQDGAPLTRPSLVSRLVNPTYWRKQCPLLFPPAEGSYGIIEGKRARDVNRWTGGWSVTNTTRAMHTNGELDPWRDATLSSQFRPGGPLKSTKQLPVRLVKGGVHCSDMYGPNWAANAEVKALAEDAAAQMKGWVGEWYEEKGVKKPWEA</sequence>
<name>A0AAD4ESC9_9PEZI</name>
<dbReference type="EMBL" id="JAHCVI010000004">
    <property type="protein sequence ID" value="KAG7286722.1"/>
    <property type="molecule type" value="Genomic_DNA"/>
</dbReference>
<keyword evidence="7" id="KW-1185">Reference proteome</keyword>
<dbReference type="GO" id="GO:0006508">
    <property type="term" value="P:proteolysis"/>
    <property type="evidence" value="ECO:0007669"/>
    <property type="project" value="UniProtKB-KW"/>
</dbReference>
<dbReference type="PANTHER" id="PTHR11010:SF23">
    <property type="entry name" value="SERINE PEPTIDASE"/>
    <property type="match status" value="1"/>
</dbReference>
<keyword evidence="5" id="KW-0325">Glycoprotein</keyword>
<gene>
    <name evidence="6" type="ORF">NEMBOFW57_009033</name>
</gene>
<dbReference type="Pfam" id="PF05577">
    <property type="entry name" value="Peptidase_S28"/>
    <property type="match status" value="2"/>
</dbReference>
<evidence type="ECO:0000256" key="4">
    <source>
        <dbReference type="ARBA" id="ARBA00022801"/>
    </source>
</evidence>
<evidence type="ECO:0000256" key="5">
    <source>
        <dbReference type="ARBA" id="ARBA00023180"/>
    </source>
</evidence>
<dbReference type="SUPFAM" id="SSF53474">
    <property type="entry name" value="alpha/beta-Hydrolases"/>
    <property type="match status" value="1"/>
</dbReference>
<comment type="similarity">
    <text evidence="1">Belongs to the peptidase S28 family.</text>
</comment>
<dbReference type="PANTHER" id="PTHR11010">
    <property type="entry name" value="PROTEASE S28 PRO-X CARBOXYPEPTIDASE-RELATED"/>
    <property type="match status" value="1"/>
</dbReference>
<organism evidence="6 7">
    <name type="scientific">Staphylotrichum longicolle</name>
    <dbReference type="NCBI Taxonomy" id="669026"/>
    <lineage>
        <taxon>Eukaryota</taxon>
        <taxon>Fungi</taxon>
        <taxon>Dikarya</taxon>
        <taxon>Ascomycota</taxon>
        <taxon>Pezizomycotina</taxon>
        <taxon>Sordariomycetes</taxon>
        <taxon>Sordariomycetidae</taxon>
        <taxon>Sordariales</taxon>
        <taxon>Chaetomiaceae</taxon>
        <taxon>Staphylotrichum</taxon>
    </lineage>
</organism>
<evidence type="ECO:0000313" key="7">
    <source>
        <dbReference type="Proteomes" id="UP001197093"/>
    </source>
</evidence>
<dbReference type="AlphaFoldDB" id="A0AAD4ESC9"/>
<evidence type="ECO:0000256" key="1">
    <source>
        <dbReference type="ARBA" id="ARBA00011079"/>
    </source>
</evidence>
<dbReference type="Gene3D" id="3.40.50.1820">
    <property type="entry name" value="alpha/beta hydrolase"/>
    <property type="match status" value="2"/>
</dbReference>
<evidence type="ECO:0000313" key="6">
    <source>
        <dbReference type="EMBL" id="KAG7286722.1"/>
    </source>
</evidence>
<dbReference type="Proteomes" id="UP001197093">
    <property type="component" value="Unassembled WGS sequence"/>
</dbReference>
<keyword evidence="2" id="KW-0645">Protease</keyword>
<evidence type="ECO:0000256" key="3">
    <source>
        <dbReference type="ARBA" id="ARBA00022729"/>
    </source>
</evidence>
<keyword evidence="3" id="KW-0732">Signal</keyword>
<dbReference type="InterPro" id="IPR029058">
    <property type="entry name" value="AB_hydrolase_fold"/>
</dbReference>
<keyword evidence="4" id="KW-0378">Hydrolase</keyword>
<evidence type="ECO:0000256" key="2">
    <source>
        <dbReference type="ARBA" id="ARBA00022670"/>
    </source>
</evidence>